<dbReference type="InterPro" id="IPR029060">
    <property type="entry name" value="PIN-like_dom_sf"/>
</dbReference>
<gene>
    <name evidence="2" type="ORF">MNBD_ACTINO02-2018</name>
</gene>
<dbReference type="Gene3D" id="3.40.50.1010">
    <property type="entry name" value="5'-nuclease"/>
    <property type="match status" value="1"/>
</dbReference>
<proteinExistence type="predicted"/>
<feature type="domain" description="PIN" evidence="1">
    <location>
        <begin position="12"/>
        <end position="78"/>
    </location>
</feature>
<dbReference type="SUPFAM" id="SSF88723">
    <property type="entry name" value="PIN domain-like"/>
    <property type="match status" value="1"/>
</dbReference>
<dbReference type="CDD" id="cd09883">
    <property type="entry name" value="PIN_VapC_PhoHL-ATPase"/>
    <property type="match status" value="1"/>
</dbReference>
<dbReference type="InterPro" id="IPR002716">
    <property type="entry name" value="PIN_dom"/>
</dbReference>
<dbReference type="Pfam" id="PF13638">
    <property type="entry name" value="PIN_4"/>
    <property type="match status" value="1"/>
</dbReference>
<organism evidence="2">
    <name type="scientific">hydrothermal vent metagenome</name>
    <dbReference type="NCBI Taxonomy" id="652676"/>
    <lineage>
        <taxon>unclassified sequences</taxon>
        <taxon>metagenomes</taxon>
        <taxon>ecological metagenomes</taxon>
    </lineage>
</organism>
<accession>A0A3B0SIR8</accession>
<name>A0A3B0SIR8_9ZZZZ</name>
<evidence type="ECO:0000259" key="1">
    <source>
        <dbReference type="Pfam" id="PF13638"/>
    </source>
</evidence>
<dbReference type="AlphaFoldDB" id="A0A3B0SIR8"/>
<protein>
    <submittedName>
        <fullName evidence="2">Predicted ATPase related to phosphate starvation-inducible protein PhoH</fullName>
    </submittedName>
</protein>
<dbReference type="EMBL" id="UOEK01000283">
    <property type="protein sequence ID" value="VAW04290.1"/>
    <property type="molecule type" value="Genomic_DNA"/>
</dbReference>
<evidence type="ECO:0000313" key="2">
    <source>
        <dbReference type="EMBL" id="VAW04290.1"/>
    </source>
</evidence>
<reference evidence="2" key="1">
    <citation type="submission" date="2018-06" db="EMBL/GenBank/DDBJ databases">
        <authorList>
            <person name="Zhirakovskaya E."/>
        </authorList>
    </citation>
    <scope>NUCLEOTIDE SEQUENCE</scope>
</reference>
<sequence>MRNESAVNRKTYVLDTCVLLADPYSLLQFEEHNVVLPLVVVEELDRHKTRMDEVGANARSTIRLLEDLGASRSGGLNTATPLPNGGTLRIEINGIVSERLPKALDPTTTRPRTLSCRR</sequence>